<gene>
    <name evidence="3" type="ORF">SO694_0022109</name>
</gene>
<proteinExistence type="predicted"/>
<organism evidence="3 4">
    <name type="scientific">Aureococcus anophagefferens</name>
    <name type="common">Harmful bloom alga</name>
    <dbReference type="NCBI Taxonomy" id="44056"/>
    <lineage>
        <taxon>Eukaryota</taxon>
        <taxon>Sar</taxon>
        <taxon>Stramenopiles</taxon>
        <taxon>Ochrophyta</taxon>
        <taxon>Pelagophyceae</taxon>
        <taxon>Pelagomonadales</taxon>
        <taxon>Pelagomonadaceae</taxon>
        <taxon>Aureococcus</taxon>
    </lineage>
</organism>
<protein>
    <recommendedName>
        <fullName evidence="2">ABC1 atypical kinase-like domain-containing protein</fullName>
    </recommendedName>
</protein>
<dbReference type="Proteomes" id="UP001363151">
    <property type="component" value="Unassembled WGS sequence"/>
</dbReference>
<comment type="caution">
    <text evidence="3">The sequence shown here is derived from an EMBL/GenBank/DDBJ whole genome shotgun (WGS) entry which is preliminary data.</text>
</comment>
<dbReference type="EMBL" id="JBBJCI010000108">
    <property type="protein sequence ID" value="KAK7248308.1"/>
    <property type="molecule type" value="Genomic_DNA"/>
</dbReference>
<evidence type="ECO:0000313" key="3">
    <source>
        <dbReference type="EMBL" id="KAK7248308.1"/>
    </source>
</evidence>
<evidence type="ECO:0000313" key="4">
    <source>
        <dbReference type="Proteomes" id="UP001363151"/>
    </source>
</evidence>
<accession>A0ABR1G5S9</accession>
<sequence length="127" mass="13949">MADEFGLEHPGLLAPGIVADPSAPFRKTDAHWLASLEREPRGRRAAGQVYRGSDARARTSRSRSSTLSPTASSAQLNYDLEAVNAAEFKQSLDFLGFVDVPTFLPELSTSRVLTTEWIPGQEKRAKF</sequence>
<dbReference type="Pfam" id="PF03109">
    <property type="entry name" value="ABC1"/>
    <property type="match status" value="1"/>
</dbReference>
<feature type="compositionally biased region" description="Low complexity" evidence="1">
    <location>
        <begin position="62"/>
        <end position="71"/>
    </location>
</feature>
<feature type="region of interest" description="Disordered" evidence="1">
    <location>
        <begin position="38"/>
        <end position="71"/>
    </location>
</feature>
<reference evidence="3 4" key="1">
    <citation type="submission" date="2024-03" db="EMBL/GenBank/DDBJ databases">
        <title>Aureococcus anophagefferens CCMP1851 and Kratosvirus quantuckense: Draft genome of a second virus-susceptible host strain in the model system.</title>
        <authorList>
            <person name="Chase E."/>
            <person name="Truchon A.R."/>
            <person name="Schepens W."/>
            <person name="Wilhelm S.W."/>
        </authorList>
    </citation>
    <scope>NUCLEOTIDE SEQUENCE [LARGE SCALE GENOMIC DNA]</scope>
    <source>
        <strain evidence="3 4">CCMP1851</strain>
    </source>
</reference>
<feature type="domain" description="ABC1 atypical kinase-like" evidence="2">
    <location>
        <begin position="75"/>
        <end position="121"/>
    </location>
</feature>
<dbReference type="InterPro" id="IPR004147">
    <property type="entry name" value="ABC1_dom"/>
</dbReference>
<keyword evidence="4" id="KW-1185">Reference proteome</keyword>
<evidence type="ECO:0000256" key="1">
    <source>
        <dbReference type="SAM" id="MobiDB-lite"/>
    </source>
</evidence>
<evidence type="ECO:0000259" key="2">
    <source>
        <dbReference type="Pfam" id="PF03109"/>
    </source>
</evidence>
<name>A0ABR1G5S9_AURAN</name>